<dbReference type="InterPro" id="IPR054722">
    <property type="entry name" value="PolX-like_BBD"/>
</dbReference>
<accession>A0ABU6XX83</accession>
<dbReference type="Proteomes" id="UP001341840">
    <property type="component" value="Unassembled WGS sequence"/>
</dbReference>
<name>A0ABU6XX83_9FABA</name>
<evidence type="ECO:0000256" key="1">
    <source>
        <dbReference type="SAM" id="MobiDB-lite"/>
    </source>
</evidence>
<evidence type="ECO:0000313" key="4">
    <source>
        <dbReference type="Proteomes" id="UP001341840"/>
    </source>
</evidence>
<feature type="region of interest" description="Disordered" evidence="1">
    <location>
        <begin position="201"/>
        <end position="252"/>
    </location>
</feature>
<feature type="region of interest" description="Disordered" evidence="1">
    <location>
        <begin position="147"/>
        <end position="187"/>
    </location>
</feature>
<sequence length="281" mass="29732">MRLPKRSAATAQVAAAVDASSPSSLCALAQRDRGTSSHSSDSVLGLTQKQHNTLLAFLDRAEAHISAQRDERPSATQTGLLPSPKLDSGATNNVSSNLSWFTYYTQINPITVRMPNGSQVVAHYKGVVAFSPSLIISDESSSLKMIGLDPITHTDPPSQPTDPPRDPITDPDPNPLPPPSTSPTLTPFPLTYSRHRYLVPPSLVPTSPSPSNTLAPGADPVASPEHQPASPSPSPPPSHTTHPPQYLQFPLTTMSHNPHSIAASALPGSPLTLLTTFATHL</sequence>
<organism evidence="3 4">
    <name type="scientific">Stylosanthes scabra</name>
    <dbReference type="NCBI Taxonomy" id="79078"/>
    <lineage>
        <taxon>Eukaryota</taxon>
        <taxon>Viridiplantae</taxon>
        <taxon>Streptophyta</taxon>
        <taxon>Embryophyta</taxon>
        <taxon>Tracheophyta</taxon>
        <taxon>Spermatophyta</taxon>
        <taxon>Magnoliopsida</taxon>
        <taxon>eudicotyledons</taxon>
        <taxon>Gunneridae</taxon>
        <taxon>Pentapetalae</taxon>
        <taxon>rosids</taxon>
        <taxon>fabids</taxon>
        <taxon>Fabales</taxon>
        <taxon>Fabaceae</taxon>
        <taxon>Papilionoideae</taxon>
        <taxon>50 kb inversion clade</taxon>
        <taxon>dalbergioids sensu lato</taxon>
        <taxon>Dalbergieae</taxon>
        <taxon>Pterocarpus clade</taxon>
        <taxon>Stylosanthes</taxon>
    </lineage>
</organism>
<feature type="compositionally biased region" description="Pro residues" evidence="1">
    <location>
        <begin position="170"/>
        <end position="181"/>
    </location>
</feature>
<dbReference type="EMBL" id="JASCZI010214855">
    <property type="protein sequence ID" value="MED6202269.1"/>
    <property type="molecule type" value="Genomic_DNA"/>
</dbReference>
<evidence type="ECO:0000259" key="2">
    <source>
        <dbReference type="Pfam" id="PF22936"/>
    </source>
</evidence>
<comment type="caution">
    <text evidence="3">The sequence shown here is derived from an EMBL/GenBank/DDBJ whole genome shotgun (WGS) entry which is preliminary data.</text>
</comment>
<feature type="region of interest" description="Disordered" evidence="1">
    <location>
        <begin position="65"/>
        <end position="89"/>
    </location>
</feature>
<proteinExistence type="predicted"/>
<dbReference type="Pfam" id="PF22936">
    <property type="entry name" value="Pol_BBD"/>
    <property type="match status" value="1"/>
</dbReference>
<feature type="domain" description="Retrovirus-related Pol polyprotein from transposon TNT 1-94-like beta-barrel" evidence="2">
    <location>
        <begin position="86"/>
        <end position="131"/>
    </location>
</feature>
<keyword evidence="4" id="KW-1185">Reference proteome</keyword>
<reference evidence="3 4" key="1">
    <citation type="journal article" date="2023" name="Plants (Basel)">
        <title>Bridging the Gap: Combining Genomics and Transcriptomics Approaches to Understand Stylosanthes scabra, an Orphan Legume from the Brazilian Caatinga.</title>
        <authorList>
            <person name="Ferreira-Neto J.R.C."/>
            <person name="da Silva M.D."/>
            <person name="Binneck E."/>
            <person name="de Melo N.F."/>
            <person name="da Silva R.H."/>
            <person name="de Melo A.L.T.M."/>
            <person name="Pandolfi V."/>
            <person name="Bustamante F.O."/>
            <person name="Brasileiro-Vidal A.C."/>
            <person name="Benko-Iseppon A.M."/>
        </authorList>
    </citation>
    <scope>NUCLEOTIDE SEQUENCE [LARGE SCALE GENOMIC DNA]</scope>
    <source>
        <tissue evidence="3">Leaves</tissue>
    </source>
</reference>
<gene>
    <name evidence="3" type="ORF">PIB30_103631</name>
</gene>
<feature type="compositionally biased region" description="Low complexity" evidence="1">
    <location>
        <begin position="201"/>
        <end position="211"/>
    </location>
</feature>
<protein>
    <recommendedName>
        <fullName evidence="2">Retrovirus-related Pol polyprotein from transposon TNT 1-94-like beta-barrel domain-containing protein</fullName>
    </recommendedName>
</protein>
<evidence type="ECO:0000313" key="3">
    <source>
        <dbReference type="EMBL" id="MED6202269.1"/>
    </source>
</evidence>